<protein>
    <submittedName>
        <fullName evidence="1">Uncharacterized protein</fullName>
    </submittedName>
</protein>
<evidence type="ECO:0000313" key="1">
    <source>
        <dbReference type="EMBL" id="MCP2165538.1"/>
    </source>
</evidence>
<proteinExistence type="predicted"/>
<name>A0AAE3GG56_9PSEU</name>
<dbReference type="Proteomes" id="UP001206128">
    <property type="component" value="Unassembled WGS sequence"/>
</dbReference>
<sequence>MPGSAAAEDPAKRVDLRVLVISDGGPSVAAIRRQLDLEGVPATEIDLTRADRTHVTADFLADQVNGEPRGRFQAVVVPNDAPSGLQSDERLALQAYEKSFHIRQVLAYSYPSAAVGLTPPSYSGPLDGASASLTSAATAGPFNYLRGGFTVQDADPAITETYGYLADPVVNNPYVGSFDPLVTATAPGGTATGVLAGVHHTSDGREQLVLTFSANGYQAQARYLAHGVVTWMTRGIHLGQYRNYLSVHVDDIFVGDGRWSIPGDCTPGSGDCPAGVPDTTPIRMSVADVTHAVDWQRANDYQFDFLYNAEGSDLATELNGSDPLTTALLAAQDEFRWVNHTYSHEFLGCVQDFTVIPWRCKTDPATGRTQYVSQAQITEEITKNLAWADQHGLAVRRDELVSGEHSGTRILPQQPDDNPNFVAALTQNGLRWVGLDASRETGARQIGAATAVPRHPINVFYNVATVREEVDEYNWIYTSRADGGSGICEDHPDTTTCIKPLDLNTGFQSHILPTIVTTTLGFALANDPRPHYVHQANLAEDRLIYPVLEAVLSAYRGVFAANTPLVNPRLADAGAVLADQDAWRAAVNAGQVSGYVRGDTVTVQAPAGLAVPMTAPTGTQQGATAFGAAYAGERSSFEAIPAGQNELVLTLPAASAWPAAAVG</sequence>
<accession>A0AAE3GG56</accession>
<reference evidence="1" key="1">
    <citation type="submission" date="2022-06" db="EMBL/GenBank/DDBJ databases">
        <title>Genomic Encyclopedia of Archaeal and Bacterial Type Strains, Phase II (KMG-II): from individual species to whole genera.</title>
        <authorList>
            <person name="Goeker M."/>
        </authorList>
    </citation>
    <scope>NUCLEOTIDE SEQUENCE</scope>
    <source>
        <strain evidence="1">DSM 43935</strain>
    </source>
</reference>
<dbReference type="RefSeq" id="WP_253770448.1">
    <property type="nucleotide sequence ID" value="NZ_JAMTCK010000005.1"/>
</dbReference>
<keyword evidence="2" id="KW-1185">Reference proteome</keyword>
<dbReference type="AlphaFoldDB" id="A0AAE3GG56"/>
<gene>
    <name evidence="1" type="ORF">LX83_002396</name>
</gene>
<organism evidence="1 2">
    <name type="scientific">Goodfellowiella coeruleoviolacea</name>
    <dbReference type="NCBI Taxonomy" id="334858"/>
    <lineage>
        <taxon>Bacteria</taxon>
        <taxon>Bacillati</taxon>
        <taxon>Actinomycetota</taxon>
        <taxon>Actinomycetes</taxon>
        <taxon>Pseudonocardiales</taxon>
        <taxon>Pseudonocardiaceae</taxon>
        <taxon>Goodfellowiella</taxon>
    </lineage>
</organism>
<evidence type="ECO:0000313" key="2">
    <source>
        <dbReference type="Proteomes" id="UP001206128"/>
    </source>
</evidence>
<comment type="caution">
    <text evidence="1">The sequence shown here is derived from an EMBL/GenBank/DDBJ whole genome shotgun (WGS) entry which is preliminary data.</text>
</comment>
<dbReference type="EMBL" id="JAMTCK010000005">
    <property type="protein sequence ID" value="MCP2165538.1"/>
    <property type="molecule type" value="Genomic_DNA"/>
</dbReference>